<gene>
    <name evidence="2" type="ORF">B7R54_15695</name>
</gene>
<keyword evidence="3" id="KW-1185">Reference proteome</keyword>
<dbReference type="OrthoDB" id="334367at2"/>
<dbReference type="InterPro" id="IPR041049">
    <property type="entry name" value="DUF5615"/>
</dbReference>
<organism evidence="2 3">
    <name type="scientific">Subtercola boreus</name>
    <dbReference type="NCBI Taxonomy" id="120213"/>
    <lineage>
        <taxon>Bacteria</taxon>
        <taxon>Bacillati</taxon>
        <taxon>Actinomycetota</taxon>
        <taxon>Actinomycetes</taxon>
        <taxon>Micrococcales</taxon>
        <taxon>Microbacteriaceae</taxon>
        <taxon>Subtercola</taxon>
    </lineage>
</organism>
<feature type="domain" description="DUF5615" evidence="1">
    <location>
        <begin position="1"/>
        <end position="102"/>
    </location>
</feature>
<dbReference type="EMBL" id="NBWZ01000001">
    <property type="protein sequence ID" value="RFA10484.1"/>
    <property type="molecule type" value="Genomic_DNA"/>
</dbReference>
<dbReference type="Pfam" id="PF18480">
    <property type="entry name" value="DUF5615"/>
    <property type="match status" value="1"/>
</dbReference>
<comment type="caution">
    <text evidence="2">The sequence shown here is derived from an EMBL/GenBank/DDBJ whole genome shotgun (WGS) entry which is preliminary data.</text>
</comment>
<reference evidence="2 3" key="1">
    <citation type="submission" date="2017-04" db="EMBL/GenBank/DDBJ databases">
        <title>Comparative genome analysis of Subtercola boreus.</title>
        <authorList>
            <person name="Cho Y.-J."/>
            <person name="Cho A."/>
            <person name="Kim O.-S."/>
            <person name="Lee J.-I."/>
        </authorList>
    </citation>
    <scope>NUCLEOTIDE SEQUENCE [LARGE SCALE GENOMIC DNA]</scope>
    <source>
        <strain evidence="2 3">K300</strain>
    </source>
</reference>
<sequence>MRFLVDAQLPPALARMLSARGHLAEHVTDIGPADSPDRDLWLYALDHKAVLITKDEDFSSMLVFGGEAPIVVWIRVGNTSRRALIEWFEPLVDRVVEMIEAGNDFVELR</sequence>
<evidence type="ECO:0000259" key="1">
    <source>
        <dbReference type="Pfam" id="PF18480"/>
    </source>
</evidence>
<evidence type="ECO:0000313" key="3">
    <source>
        <dbReference type="Proteomes" id="UP000256486"/>
    </source>
</evidence>
<accession>A0A3E0VKI1</accession>
<name>A0A3E0VKI1_9MICO</name>
<dbReference type="RefSeq" id="WP_116415858.1">
    <property type="nucleotide sequence ID" value="NZ_NBWZ01000001.1"/>
</dbReference>
<dbReference type="AlphaFoldDB" id="A0A3E0VKI1"/>
<evidence type="ECO:0000313" key="2">
    <source>
        <dbReference type="EMBL" id="RFA10484.1"/>
    </source>
</evidence>
<protein>
    <recommendedName>
        <fullName evidence="1">DUF5615 domain-containing protein</fullName>
    </recommendedName>
</protein>
<dbReference type="Proteomes" id="UP000256486">
    <property type="component" value="Unassembled WGS sequence"/>
</dbReference>
<proteinExistence type="predicted"/>